<sequence length="196" mass="22893">EDGRITKVPIDPVLPVNSFWDLGIADSTSIWLVQRAGMELRIIGYYENAGEGLQHYINWLHDFRDTHSITYGDHWAPHDIKVRELTTGKSRKEQARKMGIVFRVVPNLPIMDGIEAARRILPRCYFDADRCADGLRALSYYRCEYDEDKRIYKDRPLHDWSSHGADSWRYMAVAWIDKTYEGRTGPAILRQDWSVF</sequence>
<protein>
    <recommendedName>
        <fullName evidence="2">Terminase large subunit gp17-like C-terminal domain-containing protein</fullName>
    </recommendedName>
</protein>
<reference evidence="1" key="1">
    <citation type="submission" date="2018-05" db="EMBL/GenBank/DDBJ databases">
        <authorList>
            <person name="Lanie J.A."/>
            <person name="Ng W.-L."/>
            <person name="Kazmierczak K.M."/>
            <person name="Andrzejewski T.M."/>
            <person name="Davidsen T.M."/>
            <person name="Wayne K.J."/>
            <person name="Tettelin H."/>
            <person name="Glass J.I."/>
            <person name="Rusch D."/>
            <person name="Podicherti R."/>
            <person name="Tsui H.-C.T."/>
            <person name="Winkler M.E."/>
        </authorList>
    </citation>
    <scope>NUCLEOTIDE SEQUENCE</scope>
</reference>
<evidence type="ECO:0008006" key="2">
    <source>
        <dbReference type="Google" id="ProtNLM"/>
    </source>
</evidence>
<proteinExistence type="predicted"/>
<evidence type="ECO:0000313" key="1">
    <source>
        <dbReference type="EMBL" id="SVB28339.1"/>
    </source>
</evidence>
<name>A0A382CR42_9ZZZZ</name>
<dbReference type="Gene3D" id="3.30.420.280">
    <property type="match status" value="1"/>
</dbReference>
<dbReference type="EMBL" id="UINC01035631">
    <property type="protein sequence ID" value="SVB28339.1"/>
    <property type="molecule type" value="Genomic_DNA"/>
</dbReference>
<gene>
    <name evidence="1" type="ORF">METZ01_LOCUS181193</name>
</gene>
<organism evidence="1">
    <name type="scientific">marine metagenome</name>
    <dbReference type="NCBI Taxonomy" id="408172"/>
    <lineage>
        <taxon>unclassified sequences</taxon>
        <taxon>metagenomes</taxon>
        <taxon>ecological metagenomes</taxon>
    </lineage>
</organism>
<accession>A0A382CR42</accession>
<dbReference type="AlphaFoldDB" id="A0A382CR42"/>
<feature type="non-terminal residue" evidence="1">
    <location>
        <position position="1"/>
    </location>
</feature>